<sequence>MEIFKRYHENVLPFSLCGRLRAGVNPYPLR</sequence>
<name>A0A8S5SVE5_9CAUD</name>
<organism evidence="1">
    <name type="scientific">Siphoviridae sp. ctqPo10</name>
    <dbReference type="NCBI Taxonomy" id="2827948"/>
    <lineage>
        <taxon>Viruses</taxon>
        <taxon>Duplodnaviria</taxon>
        <taxon>Heunggongvirae</taxon>
        <taxon>Uroviricota</taxon>
        <taxon>Caudoviricetes</taxon>
    </lineage>
</organism>
<proteinExistence type="predicted"/>
<dbReference type="EMBL" id="BK032682">
    <property type="protein sequence ID" value="DAF54896.1"/>
    <property type="molecule type" value="Genomic_DNA"/>
</dbReference>
<evidence type="ECO:0000313" key="1">
    <source>
        <dbReference type="EMBL" id="DAF54896.1"/>
    </source>
</evidence>
<reference evidence="1" key="1">
    <citation type="journal article" date="2021" name="Proc. Natl. Acad. Sci. U.S.A.">
        <title>A Catalog of Tens of Thousands of Viruses from Human Metagenomes Reveals Hidden Associations with Chronic Diseases.</title>
        <authorList>
            <person name="Tisza M.J."/>
            <person name="Buck C.B."/>
        </authorList>
    </citation>
    <scope>NUCLEOTIDE SEQUENCE</scope>
    <source>
        <strain evidence="1">CtqPo10</strain>
    </source>
</reference>
<protein>
    <submittedName>
        <fullName evidence="1">Uncharacterized protein</fullName>
    </submittedName>
</protein>
<accession>A0A8S5SVE5</accession>